<sequence length="157" mass="17816">MSIKYRFLASVLLLIFSSCSIISSDSDQKTIVRVQAMENSYTLDRETSIGLKIENVSSNTIYYSTCGNGRVQELVGSEINESAVYVNPCYCICIISIESGKEKELFVPGYLIQDKNELQFSSNVRYQVFPHFYKDQDLKNRISLSAYEMTPIKITGM</sequence>
<evidence type="ECO:0000313" key="3">
    <source>
        <dbReference type="Proteomes" id="UP001165366"/>
    </source>
</evidence>
<evidence type="ECO:0008006" key="4">
    <source>
        <dbReference type="Google" id="ProtNLM"/>
    </source>
</evidence>
<proteinExistence type="predicted"/>
<reference evidence="2" key="2">
    <citation type="submission" date="2024-05" db="EMBL/GenBank/DDBJ databases">
        <title>Rhodohalobacter halophilus gen. nov., sp. nov., a moderately halophilic member of the family Balneolaceae.</title>
        <authorList>
            <person name="Xia J."/>
        </authorList>
    </citation>
    <scope>NUCLEOTIDE SEQUENCE</scope>
    <source>
        <strain evidence="2">WB101</strain>
    </source>
</reference>
<keyword evidence="3" id="KW-1185">Reference proteome</keyword>
<protein>
    <recommendedName>
        <fullName evidence="4">Lipoprotein</fullName>
    </recommendedName>
</protein>
<accession>A0ABS9KDJ8</accession>
<evidence type="ECO:0000313" key="2">
    <source>
        <dbReference type="EMBL" id="MCG2588924.1"/>
    </source>
</evidence>
<reference evidence="2" key="1">
    <citation type="submission" date="2022-01" db="EMBL/GenBank/DDBJ databases">
        <authorList>
            <person name="Wang Y."/>
        </authorList>
    </citation>
    <scope>NUCLEOTIDE SEQUENCE</scope>
    <source>
        <strain evidence="2">WB101</strain>
    </source>
</reference>
<feature type="chain" id="PRO_5045291237" description="Lipoprotein" evidence="1">
    <location>
        <begin position="24"/>
        <end position="157"/>
    </location>
</feature>
<comment type="caution">
    <text evidence="2">The sequence shown here is derived from an EMBL/GenBank/DDBJ whole genome shotgun (WGS) entry which is preliminary data.</text>
</comment>
<dbReference type="RefSeq" id="WP_237853989.1">
    <property type="nucleotide sequence ID" value="NZ_JAKLWS010000010.1"/>
</dbReference>
<feature type="signal peptide" evidence="1">
    <location>
        <begin position="1"/>
        <end position="23"/>
    </location>
</feature>
<dbReference type="EMBL" id="JAKLWS010000010">
    <property type="protein sequence ID" value="MCG2588924.1"/>
    <property type="molecule type" value="Genomic_DNA"/>
</dbReference>
<dbReference type="Proteomes" id="UP001165366">
    <property type="component" value="Unassembled WGS sequence"/>
</dbReference>
<name>A0ABS9KDJ8_9BACT</name>
<dbReference type="PROSITE" id="PS51257">
    <property type="entry name" value="PROKAR_LIPOPROTEIN"/>
    <property type="match status" value="1"/>
</dbReference>
<gene>
    <name evidence="2" type="ORF">L6773_10120</name>
</gene>
<organism evidence="2 3">
    <name type="scientific">Rhodohalobacter sulfatireducens</name>
    <dbReference type="NCBI Taxonomy" id="2911366"/>
    <lineage>
        <taxon>Bacteria</taxon>
        <taxon>Pseudomonadati</taxon>
        <taxon>Balneolota</taxon>
        <taxon>Balneolia</taxon>
        <taxon>Balneolales</taxon>
        <taxon>Balneolaceae</taxon>
        <taxon>Rhodohalobacter</taxon>
    </lineage>
</organism>
<keyword evidence="1" id="KW-0732">Signal</keyword>
<evidence type="ECO:0000256" key="1">
    <source>
        <dbReference type="SAM" id="SignalP"/>
    </source>
</evidence>